<evidence type="ECO:0000313" key="1">
    <source>
        <dbReference type="EMBL" id="KAL3383983.1"/>
    </source>
</evidence>
<sequence length="240" mass="26794">MLHVKVKITPLHATAVENLKVAGVNNFLHSIFASADVFFNQKLVSASNNLYPYRAYIETLLNYNDDAKKSHLTASLWYSDDAGRFEAAPQERENDVLNSGVVQQQSFTINSRQVDMMGHLHCDVFNQDKMLINGVEMRVRLVRSKDAFCLMDRSIDGNFKVQIDEASLVVRRAKISPSVLLAHANALTRDTVKMPLTRVEIKSFSLPGGILGQTIDNVILGHLPQRVIIGLVDNRGFNGD</sequence>
<keyword evidence="2" id="KW-1185">Reference proteome</keyword>
<dbReference type="AlphaFoldDB" id="A0ABD2VTI5"/>
<evidence type="ECO:0000313" key="2">
    <source>
        <dbReference type="Proteomes" id="UP001627154"/>
    </source>
</evidence>
<dbReference type="PANTHER" id="PTHR23409">
    <property type="entry name" value="RIBONUCLEOSIDE-DIPHOSPHATE REDUCTASE SMALL CHAIN"/>
    <property type="match status" value="1"/>
</dbReference>
<comment type="caution">
    <text evidence="1">The sequence shown here is derived from an EMBL/GenBank/DDBJ whole genome shotgun (WGS) entry which is preliminary data.</text>
</comment>
<proteinExistence type="predicted"/>
<protein>
    <submittedName>
        <fullName evidence="1">Uncharacterized protein</fullName>
    </submittedName>
</protein>
<name>A0ABD2VTI5_9HYME</name>
<dbReference type="Proteomes" id="UP001627154">
    <property type="component" value="Unassembled WGS sequence"/>
</dbReference>
<dbReference type="EMBL" id="JBJJXI010000181">
    <property type="protein sequence ID" value="KAL3383983.1"/>
    <property type="molecule type" value="Genomic_DNA"/>
</dbReference>
<dbReference type="PANTHER" id="PTHR23409:SF21">
    <property type="entry name" value="CAPSID PROTEIN"/>
    <property type="match status" value="1"/>
</dbReference>
<gene>
    <name evidence="1" type="ORF">TKK_020331</name>
</gene>
<reference evidence="1 2" key="1">
    <citation type="journal article" date="2024" name="bioRxiv">
        <title>A reference genome for Trichogramma kaykai: A tiny desert-dwelling parasitoid wasp with competing sex-ratio distorters.</title>
        <authorList>
            <person name="Culotta J."/>
            <person name="Lindsey A.R."/>
        </authorList>
    </citation>
    <scope>NUCLEOTIDE SEQUENCE [LARGE SCALE GENOMIC DNA]</scope>
    <source>
        <strain evidence="1 2">KSX58</strain>
    </source>
</reference>
<organism evidence="1 2">
    <name type="scientific">Trichogramma kaykai</name>
    <dbReference type="NCBI Taxonomy" id="54128"/>
    <lineage>
        <taxon>Eukaryota</taxon>
        <taxon>Metazoa</taxon>
        <taxon>Ecdysozoa</taxon>
        <taxon>Arthropoda</taxon>
        <taxon>Hexapoda</taxon>
        <taxon>Insecta</taxon>
        <taxon>Pterygota</taxon>
        <taxon>Neoptera</taxon>
        <taxon>Endopterygota</taxon>
        <taxon>Hymenoptera</taxon>
        <taxon>Apocrita</taxon>
        <taxon>Proctotrupomorpha</taxon>
        <taxon>Chalcidoidea</taxon>
        <taxon>Trichogrammatidae</taxon>
        <taxon>Trichogramma</taxon>
    </lineage>
</organism>
<accession>A0ABD2VTI5</accession>
<dbReference type="InterPro" id="IPR000358">
    <property type="entry name" value="RNR_small_fam"/>
</dbReference>